<feature type="domain" description="DNA2/NAM7 helicase-like C-terminal" evidence="3">
    <location>
        <begin position="199"/>
        <end position="378"/>
    </location>
</feature>
<dbReference type="InterPro" id="IPR047187">
    <property type="entry name" value="SF1_C_Upf1"/>
</dbReference>
<dbReference type="Gene3D" id="3.40.50.300">
    <property type="entry name" value="P-loop containing nucleotide triphosphate hydrolases"/>
    <property type="match status" value="2"/>
</dbReference>
<evidence type="ECO:0000259" key="3">
    <source>
        <dbReference type="Pfam" id="PF13087"/>
    </source>
</evidence>
<dbReference type="Pfam" id="PF13087">
    <property type="entry name" value="AAA_12"/>
    <property type="match status" value="1"/>
</dbReference>
<name>A0A0C2MYG5_THEKT</name>
<feature type="compositionally biased region" description="Basic and acidic residues" evidence="1">
    <location>
        <begin position="63"/>
        <end position="75"/>
    </location>
</feature>
<protein>
    <submittedName>
        <fullName evidence="4">Regulator of nonsense transcripts 1</fullName>
    </submittedName>
</protein>
<proteinExistence type="predicted"/>
<dbReference type="EMBL" id="JWZT01002534">
    <property type="protein sequence ID" value="KII69185.1"/>
    <property type="molecule type" value="Genomic_DNA"/>
</dbReference>
<dbReference type="InterPro" id="IPR027417">
    <property type="entry name" value="P-loop_NTPase"/>
</dbReference>
<dbReference type="PANTHER" id="PTHR10887">
    <property type="entry name" value="DNA2/NAM7 HELICASE FAMILY"/>
    <property type="match status" value="1"/>
</dbReference>
<dbReference type="SUPFAM" id="SSF52540">
    <property type="entry name" value="P-loop containing nucleoside triphosphate hydrolases"/>
    <property type="match status" value="1"/>
</dbReference>
<dbReference type="GO" id="GO:0005737">
    <property type="term" value="C:cytoplasm"/>
    <property type="evidence" value="ECO:0007669"/>
    <property type="project" value="TreeGrafter"/>
</dbReference>
<dbReference type="OMA" id="DGNTICE"/>
<organism evidence="4 5">
    <name type="scientific">Thelohanellus kitauei</name>
    <name type="common">Myxosporean</name>
    <dbReference type="NCBI Taxonomy" id="669202"/>
    <lineage>
        <taxon>Eukaryota</taxon>
        <taxon>Metazoa</taxon>
        <taxon>Cnidaria</taxon>
        <taxon>Myxozoa</taxon>
        <taxon>Myxosporea</taxon>
        <taxon>Bivalvulida</taxon>
        <taxon>Platysporina</taxon>
        <taxon>Myxobolidae</taxon>
        <taxon>Thelohanellus</taxon>
    </lineage>
</organism>
<dbReference type="InterPro" id="IPR041679">
    <property type="entry name" value="DNA2/NAM7-like_C"/>
</dbReference>
<dbReference type="Pfam" id="PF13086">
    <property type="entry name" value="AAA_11"/>
    <property type="match status" value="1"/>
</dbReference>
<comment type="caution">
    <text evidence="4">The sequence shown here is derived from an EMBL/GenBank/DDBJ whole genome shotgun (WGS) entry which is preliminary data.</text>
</comment>
<keyword evidence="5" id="KW-1185">Reference proteome</keyword>
<dbReference type="CDD" id="cd18808">
    <property type="entry name" value="SF1_C_Upf1"/>
    <property type="match status" value="1"/>
</dbReference>
<dbReference type="GO" id="GO:0003724">
    <property type="term" value="F:RNA helicase activity"/>
    <property type="evidence" value="ECO:0007669"/>
    <property type="project" value="TreeGrafter"/>
</dbReference>
<dbReference type="Proteomes" id="UP000031668">
    <property type="component" value="Unassembled WGS sequence"/>
</dbReference>
<evidence type="ECO:0000313" key="5">
    <source>
        <dbReference type="Proteomes" id="UP000031668"/>
    </source>
</evidence>
<dbReference type="InterPro" id="IPR041677">
    <property type="entry name" value="DNA2/NAM7_AAA_11"/>
</dbReference>
<evidence type="ECO:0000313" key="4">
    <source>
        <dbReference type="EMBL" id="KII69185.1"/>
    </source>
</evidence>
<sequence length="378" mass="42209">MRNLADNILAGDGNTICEKGNCLTSDLKLDKQAVCPTLDKLSSGIKEICEKWDLCGFTARKLEKDPKSGDKDENSKNIGEQSVNVKSLASPQLQPNVNPLTNQRKGYFNGDPASHKIKTKFDFSVGEADVVCATCSGAGDPRVFGLRFDCVLIDESTQSTEPESLIPISLCKERLIMVGDQRQLGPVVECKTASEKGLSLSLFDRLIKIGSIPYLLNEQYRMHPALSEFSSLAFYQDDRTDQNITFEWPVKDKPTFFYSSYGSERSSSSGTSFFNQHEVKAVKMFVKNLIDAGVDGTQIGIITPYDGQRSRIVDAIAKRNKKRVRRNRYSGIEVANVHPFQGREKDYIIISCVRSNYKNNIGFMKDSRILNVALTRAR</sequence>
<feature type="compositionally biased region" description="Polar residues" evidence="1">
    <location>
        <begin position="76"/>
        <end position="104"/>
    </location>
</feature>
<accession>A0A0C2MYG5</accession>
<feature type="domain" description="DNA2/NAM7 helicase helicase" evidence="2">
    <location>
        <begin position="118"/>
        <end position="188"/>
    </location>
</feature>
<dbReference type="GO" id="GO:0000184">
    <property type="term" value="P:nuclear-transcribed mRNA catabolic process, nonsense-mediated decay"/>
    <property type="evidence" value="ECO:0007669"/>
    <property type="project" value="TreeGrafter"/>
</dbReference>
<dbReference type="PANTHER" id="PTHR10887:SF364">
    <property type="entry name" value="REGULATOR OF NONSENSE TRANSCRIPTS 1"/>
    <property type="match status" value="1"/>
</dbReference>
<evidence type="ECO:0000256" key="1">
    <source>
        <dbReference type="SAM" id="MobiDB-lite"/>
    </source>
</evidence>
<reference evidence="4 5" key="1">
    <citation type="journal article" date="2014" name="Genome Biol. Evol.">
        <title>The genome of the myxosporean Thelohanellus kitauei shows adaptations to nutrient acquisition within its fish host.</title>
        <authorList>
            <person name="Yang Y."/>
            <person name="Xiong J."/>
            <person name="Zhou Z."/>
            <person name="Huo F."/>
            <person name="Miao W."/>
            <person name="Ran C."/>
            <person name="Liu Y."/>
            <person name="Zhang J."/>
            <person name="Feng J."/>
            <person name="Wang M."/>
            <person name="Wang M."/>
            <person name="Wang L."/>
            <person name="Yao B."/>
        </authorList>
    </citation>
    <scope>NUCLEOTIDE SEQUENCE [LARGE SCALE GENOMIC DNA]</scope>
    <source>
        <strain evidence="4">Wuqing</strain>
    </source>
</reference>
<dbReference type="AlphaFoldDB" id="A0A0C2MYG5"/>
<gene>
    <name evidence="4" type="ORF">RF11_08882</name>
</gene>
<evidence type="ECO:0000259" key="2">
    <source>
        <dbReference type="Pfam" id="PF13086"/>
    </source>
</evidence>
<dbReference type="InterPro" id="IPR045055">
    <property type="entry name" value="DNA2/NAM7-like"/>
</dbReference>
<dbReference type="OrthoDB" id="5971263at2759"/>
<feature type="region of interest" description="Disordered" evidence="1">
    <location>
        <begin position="63"/>
        <end position="105"/>
    </location>
</feature>